<dbReference type="InterPro" id="IPR002104">
    <property type="entry name" value="Integrase_catalytic"/>
</dbReference>
<dbReference type="PANTHER" id="PTHR30629:SF2">
    <property type="entry name" value="PROPHAGE INTEGRASE INTS-RELATED"/>
    <property type="match status" value="1"/>
</dbReference>
<dbReference type="InterPro" id="IPR050808">
    <property type="entry name" value="Phage_Integrase"/>
</dbReference>
<evidence type="ECO:0000259" key="4">
    <source>
        <dbReference type="PROSITE" id="PS51898"/>
    </source>
</evidence>
<dbReference type="Proteomes" id="UP000284605">
    <property type="component" value="Unassembled WGS sequence"/>
</dbReference>
<dbReference type="InterPro" id="IPR013762">
    <property type="entry name" value="Integrase-like_cat_sf"/>
</dbReference>
<dbReference type="RefSeq" id="WP_119777437.1">
    <property type="nucleotide sequence ID" value="NZ_QYUK01000011.1"/>
</dbReference>
<proteinExistence type="inferred from homology"/>
<dbReference type="SUPFAM" id="SSF56349">
    <property type="entry name" value="DNA breaking-rejoining enzymes"/>
    <property type="match status" value="1"/>
</dbReference>
<dbReference type="GO" id="GO:0015074">
    <property type="term" value="P:DNA integration"/>
    <property type="evidence" value="ECO:0007669"/>
    <property type="project" value="UniProtKB-KW"/>
</dbReference>
<dbReference type="AlphaFoldDB" id="A0A418W9U9"/>
<dbReference type="InterPro" id="IPR011010">
    <property type="entry name" value="DNA_brk_join_enz"/>
</dbReference>
<dbReference type="PANTHER" id="PTHR30629">
    <property type="entry name" value="PROPHAGE INTEGRASE"/>
    <property type="match status" value="1"/>
</dbReference>
<dbReference type="GO" id="GO:0006310">
    <property type="term" value="P:DNA recombination"/>
    <property type="evidence" value="ECO:0007669"/>
    <property type="project" value="UniProtKB-KW"/>
</dbReference>
<sequence>MAVEIIQAQLADVKALAARKGREDGPWVFPAPGGESAMARHGATVAIWRAAVTSGKVTTVLGIPHWTAHDLRRTAATLMEEAGISPFVIGHVLNHVSATKATITSRVYARYTYDREKREALDLWAERLAGIIAGAGEVVPIGRGTAA</sequence>
<keyword evidence="3" id="KW-0233">DNA recombination</keyword>
<evidence type="ECO:0000256" key="2">
    <source>
        <dbReference type="ARBA" id="ARBA00022908"/>
    </source>
</evidence>
<evidence type="ECO:0000313" key="5">
    <source>
        <dbReference type="EMBL" id="RJF86792.1"/>
    </source>
</evidence>
<gene>
    <name evidence="5" type="ORF">D3874_06970</name>
</gene>
<accession>A0A418W9U9</accession>
<dbReference type="PROSITE" id="PS51898">
    <property type="entry name" value="TYR_RECOMBINASE"/>
    <property type="match status" value="1"/>
</dbReference>
<dbReference type="GO" id="GO:0003677">
    <property type="term" value="F:DNA binding"/>
    <property type="evidence" value="ECO:0007669"/>
    <property type="project" value="InterPro"/>
</dbReference>
<protein>
    <recommendedName>
        <fullName evidence="4">Tyr recombinase domain-containing protein</fullName>
    </recommendedName>
</protein>
<evidence type="ECO:0000256" key="1">
    <source>
        <dbReference type="ARBA" id="ARBA00008857"/>
    </source>
</evidence>
<comment type="caution">
    <text evidence="5">The sequence shown here is derived from an EMBL/GenBank/DDBJ whole genome shotgun (WGS) entry which is preliminary data.</text>
</comment>
<reference evidence="5 6" key="1">
    <citation type="submission" date="2018-09" db="EMBL/GenBank/DDBJ databases">
        <authorList>
            <person name="Zhu H."/>
        </authorList>
    </citation>
    <scope>NUCLEOTIDE SEQUENCE [LARGE SCALE GENOMIC DNA]</scope>
    <source>
        <strain evidence="5 6">K1W22B-8</strain>
    </source>
</reference>
<feature type="domain" description="Tyr recombinase" evidence="4">
    <location>
        <begin position="1"/>
        <end position="122"/>
    </location>
</feature>
<keyword evidence="2" id="KW-0229">DNA integration</keyword>
<name>A0A418W9U9_9PROT</name>
<evidence type="ECO:0000256" key="3">
    <source>
        <dbReference type="ARBA" id="ARBA00023172"/>
    </source>
</evidence>
<evidence type="ECO:0000313" key="6">
    <source>
        <dbReference type="Proteomes" id="UP000284605"/>
    </source>
</evidence>
<dbReference type="Gene3D" id="1.10.443.10">
    <property type="entry name" value="Intergrase catalytic core"/>
    <property type="match status" value="1"/>
</dbReference>
<comment type="similarity">
    <text evidence="1">Belongs to the 'phage' integrase family.</text>
</comment>
<dbReference type="EMBL" id="QYUK01000011">
    <property type="protein sequence ID" value="RJF86792.1"/>
    <property type="molecule type" value="Genomic_DNA"/>
</dbReference>
<dbReference type="Pfam" id="PF00589">
    <property type="entry name" value="Phage_integrase"/>
    <property type="match status" value="1"/>
</dbReference>
<keyword evidence="6" id="KW-1185">Reference proteome</keyword>
<organism evidence="5 6">
    <name type="scientific">Oleomonas cavernae</name>
    <dbReference type="NCBI Taxonomy" id="2320859"/>
    <lineage>
        <taxon>Bacteria</taxon>
        <taxon>Pseudomonadati</taxon>
        <taxon>Pseudomonadota</taxon>
        <taxon>Alphaproteobacteria</taxon>
        <taxon>Acetobacterales</taxon>
        <taxon>Acetobacteraceae</taxon>
        <taxon>Oleomonas</taxon>
    </lineage>
</organism>